<dbReference type="RefSeq" id="WP_084113581.1">
    <property type="nucleotide sequence ID" value="NZ_FWXH01000002.1"/>
</dbReference>
<dbReference type="SUPFAM" id="SSF82171">
    <property type="entry name" value="DPP6 N-terminal domain-like"/>
    <property type="match status" value="1"/>
</dbReference>
<evidence type="ECO:0008006" key="4">
    <source>
        <dbReference type="Google" id="ProtNLM"/>
    </source>
</evidence>
<gene>
    <name evidence="2" type="ORF">SAMN02745134_00393</name>
</gene>
<accession>A0A1W1X147</accession>
<feature type="signal peptide" evidence="1">
    <location>
        <begin position="1"/>
        <end position="21"/>
    </location>
</feature>
<dbReference type="STRING" id="1121291.SAMN02745134_00393"/>
<dbReference type="AlphaFoldDB" id="A0A1W1X147"/>
<proteinExistence type="predicted"/>
<name>A0A1W1X147_9CLOT</name>
<evidence type="ECO:0000313" key="3">
    <source>
        <dbReference type="Proteomes" id="UP000192468"/>
    </source>
</evidence>
<keyword evidence="1" id="KW-0732">Signal</keyword>
<dbReference type="Proteomes" id="UP000192468">
    <property type="component" value="Unassembled WGS sequence"/>
</dbReference>
<evidence type="ECO:0000256" key="1">
    <source>
        <dbReference type="SAM" id="SignalP"/>
    </source>
</evidence>
<dbReference type="OrthoDB" id="1889062at2"/>
<protein>
    <recommendedName>
        <fullName evidence="4">DUF5050 domain-containing protein</fullName>
    </recommendedName>
</protein>
<evidence type="ECO:0000313" key="2">
    <source>
        <dbReference type="EMBL" id="SMC17627.1"/>
    </source>
</evidence>
<sequence>MNHLKKIIVFLLTILVISQLAACNKKTKDDGNSSKNNIEFSDVMTLSQETNSEKIYKLKEKQLLDSGNLVKTQNINYNINKKTTVYTKKIKNGDNLIKNYIEITDKDKTYVLNKDFSYEDLRLSNSGEYIAFRSFSSDDITSAKGLQVYNIKTRKQINFDKKIFVSGNLYQWDDKDTLFYYGIDISKRSYGKIYSSEVENSENKAVFDKFNGYCTFFSRFISGDMLYIENDSERYNMYYYDSKKDSKIPIVTTVENIYNYTLDNKNNILYFIGDDGSSSPALYSFNINTKKIDKLTYDFPSVVDKNGGIAVNNLGYVYFCGNDTLDVNKNKIYMYNNSDKSINLITNESNNSYHIISNEK</sequence>
<feature type="chain" id="PRO_5038814825" description="DUF5050 domain-containing protein" evidence="1">
    <location>
        <begin position="22"/>
        <end position="360"/>
    </location>
</feature>
<organism evidence="2 3">
    <name type="scientific">Clostridium acidisoli DSM 12555</name>
    <dbReference type="NCBI Taxonomy" id="1121291"/>
    <lineage>
        <taxon>Bacteria</taxon>
        <taxon>Bacillati</taxon>
        <taxon>Bacillota</taxon>
        <taxon>Clostridia</taxon>
        <taxon>Eubacteriales</taxon>
        <taxon>Clostridiaceae</taxon>
        <taxon>Clostridium</taxon>
    </lineage>
</organism>
<reference evidence="2 3" key="1">
    <citation type="submission" date="2017-04" db="EMBL/GenBank/DDBJ databases">
        <authorList>
            <person name="Afonso C.L."/>
            <person name="Miller P.J."/>
            <person name="Scott M.A."/>
            <person name="Spackman E."/>
            <person name="Goraichik I."/>
            <person name="Dimitrov K.M."/>
            <person name="Suarez D.L."/>
            <person name="Swayne D.E."/>
        </authorList>
    </citation>
    <scope>NUCLEOTIDE SEQUENCE [LARGE SCALE GENOMIC DNA]</scope>
    <source>
        <strain evidence="2 3">DSM 12555</strain>
    </source>
</reference>
<keyword evidence="3" id="KW-1185">Reference proteome</keyword>
<dbReference type="EMBL" id="FWXH01000002">
    <property type="protein sequence ID" value="SMC17627.1"/>
    <property type="molecule type" value="Genomic_DNA"/>
</dbReference>